<accession>A0A7T0BU49</accession>
<keyword evidence="1" id="KW-0472">Membrane</keyword>
<evidence type="ECO:0000313" key="2">
    <source>
        <dbReference type="EMBL" id="QPJ60973.1"/>
    </source>
</evidence>
<name>A0A7T0BU49_9BACT</name>
<evidence type="ECO:0000256" key="1">
    <source>
        <dbReference type="SAM" id="Phobius"/>
    </source>
</evidence>
<gene>
    <name evidence="2" type="ORF">G3M70_03345</name>
</gene>
<dbReference type="KEGG" id="nli:G3M70_03345"/>
<feature type="transmembrane region" description="Helical" evidence="1">
    <location>
        <begin position="21"/>
        <end position="41"/>
    </location>
</feature>
<dbReference type="AlphaFoldDB" id="A0A7T0BU49"/>
<organism evidence="2 3">
    <name type="scientific">Candidatus Nitronauta litoralis</name>
    <dbReference type="NCBI Taxonomy" id="2705533"/>
    <lineage>
        <taxon>Bacteria</taxon>
        <taxon>Pseudomonadati</taxon>
        <taxon>Nitrospinota/Tectimicrobiota group</taxon>
        <taxon>Nitrospinota</taxon>
        <taxon>Nitrospinia</taxon>
        <taxon>Nitrospinales</taxon>
        <taxon>Nitrospinaceae</taxon>
        <taxon>Candidatus Nitronauta</taxon>
    </lineage>
</organism>
<feature type="transmembrane region" description="Helical" evidence="1">
    <location>
        <begin position="53"/>
        <end position="73"/>
    </location>
</feature>
<dbReference type="Proteomes" id="UP000594688">
    <property type="component" value="Chromosome"/>
</dbReference>
<sequence>MEKWDDDDEKSPISHKLLISLFVGFFVFIFIAVLFIMVPWLNFQENTDWTSVLIDNAIILVIGGVFFFGMLMATRMR</sequence>
<protein>
    <submittedName>
        <fullName evidence="2">Uncharacterized protein</fullName>
    </submittedName>
</protein>
<keyword evidence="1" id="KW-0812">Transmembrane</keyword>
<keyword evidence="1" id="KW-1133">Transmembrane helix</keyword>
<proteinExistence type="predicted"/>
<dbReference type="EMBL" id="CP048685">
    <property type="protein sequence ID" value="QPJ60973.1"/>
    <property type="molecule type" value="Genomic_DNA"/>
</dbReference>
<evidence type="ECO:0000313" key="3">
    <source>
        <dbReference type="Proteomes" id="UP000594688"/>
    </source>
</evidence>
<reference evidence="2 3" key="1">
    <citation type="submission" date="2020-02" db="EMBL/GenBank/DDBJ databases">
        <title>Genomic and physiological characterization of two novel Nitrospinaceae genera.</title>
        <authorList>
            <person name="Mueller A.J."/>
            <person name="Jung M.-Y."/>
            <person name="Strachan C.R."/>
            <person name="Herbold C.W."/>
            <person name="Kirkegaard R.H."/>
            <person name="Daims H."/>
        </authorList>
    </citation>
    <scope>NUCLEOTIDE SEQUENCE [LARGE SCALE GENOMIC DNA]</scope>
    <source>
        <strain evidence="2">EB</strain>
    </source>
</reference>